<sequence>MPKGCKRGIESTGVYHINLTKYLGKEYDVRIINSFILKKFKDFGGRRATRMMLKNLLN</sequence>
<dbReference type="HOGENOM" id="CLU_2968613_0_0_2"/>
<dbReference type="Proteomes" id="UP000001747">
    <property type="component" value="Chromosome"/>
</dbReference>
<accession>C3MKG6</accession>
<protein>
    <submittedName>
        <fullName evidence="1">Transposase</fullName>
    </submittedName>
</protein>
<reference evidence="1 2" key="1">
    <citation type="journal article" date="2009" name="Proc. Natl. Acad. Sci. U.S.A.">
        <title>Biogeography of the Sulfolobus islandicus pan-genome.</title>
        <authorList>
            <person name="Reno M.L."/>
            <person name="Held N.L."/>
            <person name="Fields C.J."/>
            <person name="Burke P.V."/>
            <person name="Whitaker R.J."/>
        </authorList>
    </citation>
    <scope>NUCLEOTIDE SEQUENCE [LARGE SCALE GENOMIC DNA]</scope>
    <source>
        <strain evidence="2">L.S.2.15 / Lassen #1</strain>
    </source>
</reference>
<name>C3MKG6_SACI2</name>
<organism evidence="1 2">
    <name type="scientific">Saccharolobus islandicus (strain L.S.2.15 / Lassen #1)</name>
    <name type="common">Sulfolobus islandicus</name>
    <dbReference type="NCBI Taxonomy" id="429572"/>
    <lineage>
        <taxon>Archaea</taxon>
        <taxon>Thermoproteota</taxon>
        <taxon>Thermoprotei</taxon>
        <taxon>Sulfolobales</taxon>
        <taxon>Sulfolobaceae</taxon>
        <taxon>Saccharolobus</taxon>
    </lineage>
</organism>
<evidence type="ECO:0000313" key="2">
    <source>
        <dbReference type="Proteomes" id="UP000001747"/>
    </source>
</evidence>
<dbReference type="EMBL" id="CP001399">
    <property type="protein sequence ID" value="ACP36337.1"/>
    <property type="molecule type" value="Genomic_DNA"/>
</dbReference>
<dbReference type="KEGG" id="sis:LS215_2980"/>
<evidence type="ECO:0000313" key="1">
    <source>
        <dbReference type="EMBL" id="ACP36337.1"/>
    </source>
</evidence>
<proteinExistence type="predicted"/>
<gene>
    <name evidence="1" type="ordered locus">LS215_2980</name>
</gene>
<dbReference type="AlphaFoldDB" id="C3MKG6"/>